<dbReference type="InterPro" id="IPR019734">
    <property type="entry name" value="TPR_rpt"/>
</dbReference>
<name>A0ABR6MSL1_9DEIO</name>
<keyword evidence="2" id="KW-1185">Reference proteome</keyword>
<protein>
    <submittedName>
        <fullName evidence="1">Tetratricopeptide (TPR) repeat protein/DNA-binding transcriptional ArsR family regulator</fullName>
    </submittedName>
</protein>
<dbReference type="SMART" id="SM00028">
    <property type="entry name" value="TPR"/>
    <property type="match status" value="5"/>
</dbReference>
<dbReference type="EMBL" id="JACHFV010000005">
    <property type="protein sequence ID" value="MBB5294937.1"/>
    <property type="molecule type" value="Genomic_DNA"/>
</dbReference>
<gene>
    <name evidence="1" type="ORF">HNQ10_001758</name>
</gene>
<dbReference type="InterPro" id="IPR011990">
    <property type="entry name" value="TPR-like_helical_dom_sf"/>
</dbReference>
<comment type="caution">
    <text evidence="1">The sequence shown here is derived from an EMBL/GenBank/DDBJ whole genome shotgun (WGS) entry which is preliminary data.</text>
</comment>
<sequence>MPTHRRSPMRPAIPWAAWEESIRTLTELGQVEAALLSIERAIPELQDAAQGAALLALLDTADAGGRLGRAALRMRLRLWSNVPGGAAEVERLAGQALEHGPPDAFLQVFLAWALAQREAYAEALSAAERALLHEADLRPNERTLAWRMKGLSLNRTQPDGPWEAAFAQALQGTEGHARALILIDLGGLHSRRGDEAGAMMAFSEALPLVRQPRYRAWTLNSMGLICLRAARLDEAETYFQQLARLPGAFQSRALSGQAGARRALGEWARAGTLYEQAAAVARAAGDEDDLRQALRGLGHTQRLAGHLLLALDTLRQASRVTAADRASGRSWVNVDLAATLVGLPALDAASVRDHLARVGPLDREDGDRALIVGAELDRREGRTEQARAALGGLDRSVLWVREEAQAFPLLFGLLSEQQRPAPLPRPPQTRVVLRVLGLPEVQVNGRRVPLPDLALVMLAALVEAGGELTTDELTEVLRDHRPRTARLAAQRVSRTARQLRDALGWPGSVQAQSGRYRLDPDTAWASDLDAARREGREIEVFLSGVSLPWATEREQELRQQDTSLLT</sequence>
<accession>A0ABR6MSL1</accession>
<proteinExistence type="predicted"/>
<dbReference type="Gene3D" id="1.25.40.10">
    <property type="entry name" value="Tetratricopeptide repeat domain"/>
    <property type="match status" value="2"/>
</dbReference>
<dbReference type="RefSeq" id="WP_241687198.1">
    <property type="nucleotide sequence ID" value="NZ_BSUI01000017.1"/>
</dbReference>
<reference evidence="1 2" key="1">
    <citation type="submission" date="2020-08" db="EMBL/GenBank/DDBJ databases">
        <title>Genomic Encyclopedia of Type Strains, Phase IV (KMG-IV): sequencing the most valuable type-strain genomes for metagenomic binning, comparative biology and taxonomic classification.</title>
        <authorList>
            <person name="Goeker M."/>
        </authorList>
    </citation>
    <scope>NUCLEOTIDE SEQUENCE [LARGE SCALE GENOMIC DNA]</scope>
    <source>
        <strain evidence="1 2">DSM 105434</strain>
    </source>
</reference>
<dbReference type="SUPFAM" id="SSF48452">
    <property type="entry name" value="TPR-like"/>
    <property type="match status" value="2"/>
</dbReference>
<evidence type="ECO:0000313" key="2">
    <source>
        <dbReference type="Proteomes" id="UP000536909"/>
    </source>
</evidence>
<organism evidence="1 2">
    <name type="scientific">Deinococcus metallilatus</name>
    <dbReference type="NCBI Taxonomy" id="1211322"/>
    <lineage>
        <taxon>Bacteria</taxon>
        <taxon>Thermotogati</taxon>
        <taxon>Deinococcota</taxon>
        <taxon>Deinococci</taxon>
        <taxon>Deinococcales</taxon>
        <taxon>Deinococcaceae</taxon>
        <taxon>Deinococcus</taxon>
    </lineage>
</organism>
<dbReference type="Proteomes" id="UP000536909">
    <property type="component" value="Unassembled WGS sequence"/>
</dbReference>
<evidence type="ECO:0000313" key="1">
    <source>
        <dbReference type="EMBL" id="MBB5294937.1"/>
    </source>
</evidence>